<reference evidence="3" key="1">
    <citation type="submission" date="2016-11" db="EMBL/GenBank/DDBJ databases">
        <authorList>
            <person name="Varghese N."/>
            <person name="Submissions S."/>
        </authorList>
    </citation>
    <scope>NUCLEOTIDE SEQUENCE [LARGE SCALE GENOMIC DNA]</scope>
    <source>
        <strain evidence="3">DSM 26898</strain>
    </source>
</reference>
<dbReference type="OrthoDB" id="1417452at2"/>
<dbReference type="Proteomes" id="UP000184236">
    <property type="component" value="Unassembled WGS sequence"/>
</dbReference>
<evidence type="ECO:0000256" key="1">
    <source>
        <dbReference type="SAM" id="Phobius"/>
    </source>
</evidence>
<evidence type="ECO:0000313" key="3">
    <source>
        <dbReference type="Proteomes" id="UP000184236"/>
    </source>
</evidence>
<feature type="transmembrane region" description="Helical" evidence="1">
    <location>
        <begin position="145"/>
        <end position="163"/>
    </location>
</feature>
<keyword evidence="1" id="KW-0472">Membrane</keyword>
<dbReference type="STRING" id="1302685.SAMN05444408_101464"/>
<accession>A0A1M4TMI5</accession>
<keyword evidence="1" id="KW-1133">Transmembrane helix</keyword>
<proteinExistence type="predicted"/>
<dbReference type="Pfam" id="PF14296">
    <property type="entry name" value="O-ag_pol_Wzy"/>
    <property type="match status" value="1"/>
</dbReference>
<sequence>MLSKTAIFLILIFQIYLYVFNKYPTYYDTTFLWLIIILNIISLVSFSLKKDKNLNLKNNKVKFSVLFLIGFLIVSFQPFIDLGLGFLQSNNRYLFIRSGIILKTLICASIALNSYLFGSILFNAKNFYFVTEQNKNKINIKPIKIINFFCFLFFLSQINTSFLDANTYGSGRDVSYLLGYTMLLYETSFMALILINIINNGKKSSFINYLKQYGYNFVFFLVYICIIILSGDRGPIIYMSLALLFGYLYLNGVKISATKLTSVLIIGAVLISILGMIRREGVTLDAAINSKVENIYYPDSFLPATKELGGSVLTISTAVNKVPSSYDYFYGLFLFQNFSVIVPGLNNFINSKVGIDANYFSSSVFLTYLSLGPNAKWGVGTSAVADVYLDFGIVGIILIFFLFGYYTKKLEVYVLGYKHNNLLLVALYMLFFSFSIYIARSNIFVPLTKFTYVLLFYFIAIILNGNVIKKWIN</sequence>
<evidence type="ECO:0000313" key="2">
    <source>
        <dbReference type="EMBL" id="SHE45681.1"/>
    </source>
</evidence>
<dbReference type="RefSeq" id="WP_072883190.1">
    <property type="nucleotide sequence ID" value="NZ_FQVO01000001.1"/>
</dbReference>
<gene>
    <name evidence="2" type="ORF">SAMN05444408_101464</name>
</gene>
<feature type="transmembrane region" description="Helical" evidence="1">
    <location>
        <begin position="328"/>
        <end position="345"/>
    </location>
</feature>
<dbReference type="InterPro" id="IPR029468">
    <property type="entry name" value="O-ag_pol_Wzy"/>
</dbReference>
<protein>
    <submittedName>
        <fullName evidence="2">Oligosaccharide repeat unit polymerase</fullName>
    </submittedName>
</protein>
<feature type="transmembrane region" description="Helical" evidence="1">
    <location>
        <begin position="357"/>
        <end position="375"/>
    </location>
</feature>
<feature type="transmembrane region" description="Helical" evidence="1">
    <location>
        <begin position="387"/>
        <end position="407"/>
    </location>
</feature>
<feature type="transmembrane region" description="Helical" evidence="1">
    <location>
        <begin position="31"/>
        <end position="49"/>
    </location>
</feature>
<dbReference type="NCBIfam" id="TIGR04370">
    <property type="entry name" value="glyco_rpt_poly"/>
    <property type="match status" value="1"/>
</dbReference>
<feature type="transmembrane region" description="Helical" evidence="1">
    <location>
        <begin position="260"/>
        <end position="277"/>
    </location>
</feature>
<feature type="transmembrane region" description="Helical" evidence="1">
    <location>
        <begin position="419"/>
        <end position="438"/>
    </location>
</feature>
<dbReference type="EMBL" id="FQVO01000001">
    <property type="protein sequence ID" value="SHE45681.1"/>
    <property type="molecule type" value="Genomic_DNA"/>
</dbReference>
<feature type="transmembrane region" description="Helical" evidence="1">
    <location>
        <begin position="213"/>
        <end position="230"/>
    </location>
</feature>
<keyword evidence="3" id="KW-1185">Reference proteome</keyword>
<feature type="transmembrane region" description="Helical" evidence="1">
    <location>
        <begin position="183"/>
        <end position="201"/>
    </location>
</feature>
<feature type="transmembrane region" description="Helical" evidence="1">
    <location>
        <begin position="450"/>
        <end position="468"/>
    </location>
</feature>
<feature type="transmembrane region" description="Helical" evidence="1">
    <location>
        <begin position="61"/>
        <end position="80"/>
    </location>
</feature>
<feature type="transmembrane region" description="Helical" evidence="1">
    <location>
        <begin position="236"/>
        <end position="253"/>
    </location>
</feature>
<organism evidence="2 3">
    <name type="scientific">Chryseobacterium takakiae</name>
    <dbReference type="NCBI Taxonomy" id="1302685"/>
    <lineage>
        <taxon>Bacteria</taxon>
        <taxon>Pseudomonadati</taxon>
        <taxon>Bacteroidota</taxon>
        <taxon>Flavobacteriia</taxon>
        <taxon>Flavobacteriales</taxon>
        <taxon>Weeksellaceae</taxon>
        <taxon>Chryseobacterium group</taxon>
        <taxon>Chryseobacterium</taxon>
    </lineage>
</organism>
<keyword evidence="1" id="KW-0812">Transmembrane</keyword>
<dbReference type="AlphaFoldDB" id="A0A1M4TMI5"/>
<feature type="transmembrane region" description="Helical" evidence="1">
    <location>
        <begin position="100"/>
        <end position="124"/>
    </location>
</feature>
<name>A0A1M4TMI5_9FLAO</name>